<dbReference type="EMBL" id="JOJP01000001">
    <property type="protein sequence ID" value="KEI70896.1"/>
    <property type="molecule type" value="Genomic_DNA"/>
</dbReference>
<dbReference type="Proteomes" id="UP000027997">
    <property type="component" value="Unassembled WGS sequence"/>
</dbReference>
<dbReference type="Gene3D" id="3.60.21.10">
    <property type="match status" value="1"/>
</dbReference>
<dbReference type="PANTHER" id="PTHR42850:SF11">
    <property type="entry name" value="BIS(5'-NUCLEOSYL)-TETRAPHOSPHATASE [SYMMETRICAL]"/>
    <property type="match status" value="1"/>
</dbReference>
<dbReference type="GO" id="GO:0005737">
    <property type="term" value="C:cytoplasm"/>
    <property type="evidence" value="ECO:0007669"/>
    <property type="project" value="TreeGrafter"/>
</dbReference>
<evidence type="ECO:0000259" key="1">
    <source>
        <dbReference type="PROSITE" id="PS00125"/>
    </source>
</evidence>
<name>A0A081K9S0_9GAMM</name>
<sequence length="221" mass="25186">MFYQHFRQNEVGRDFVIGDLHGMHDLLMSLLAKVGFDWEKDRCFSCGDLIDRGPDSEKCLSLMAEPWFHCVRGNHEQCMIETVRHPSSHEIAKWVLCGGRWHLQVSSEKMKKYADKASEQPVLISVDLADGRKVAICHAEYPLPVWAPDQVESDPDLVWAIQWSRNRIQTNDDSLIEGIDHVFCGHTIVDQPVTLGNTHFIDTGGFESNHLTLLCLSDLSR</sequence>
<dbReference type="STRING" id="305900.GV64_09205"/>
<proteinExistence type="predicted"/>
<keyword evidence="3" id="KW-1185">Reference proteome</keyword>
<dbReference type="eggNOG" id="COG0639">
    <property type="taxonomic scope" value="Bacteria"/>
</dbReference>
<dbReference type="InterPro" id="IPR029052">
    <property type="entry name" value="Metallo-depent_PP-like"/>
</dbReference>
<dbReference type="PANTHER" id="PTHR42850">
    <property type="entry name" value="METALLOPHOSPHOESTERASE"/>
    <property type="match status" value="1"/>
</dbReference>
<dbReference type="GO" id="GO:0016791">
    <property type="term" value="F:phosphatase activity"/>
    <property type="evidence" value="ECO:0007669"/>
    <property type="project" value="TreeGrafter"/>
</dbReference>
<evidence type="ECO:0000313" key="3">
    <source>
        <dbReference type="Proteomes" id="UP000027997"/>
    </source>
</evidence>
<dbReference type="AlphaFoldDB" id="A0A081K9S0"/>
<comment type="caution">
    <text evidence="2">The sequence shown here is derived from an EMBL/GenBank/DDBJ whole genome shotgun (WGS) entry which is preliminary data.</text>
</comment>
<dbReference type="PROSITE" id="PS00125">
    <property type="entry name" value="SER_THR_PHOSPHATASE"/>
    <property type="match status" value="1"/>
</dbReference>
<dbReference type="GO" id="GO:0110154">
    <property type="term" value="P:RNA decapping"/>
    <property type="evidence" value="ECO:0007669"/>
    <property type="project" value="TreeGrafter"/>
</dbReference>
<dbReference type="SUPFAM" id="SSF56300">
    <property type="entry name" value="Metallo-dependent phosphatases"/>
    <property type="match status" value="1"/>
</dbReference>
<dbReference type="InterPro" id="IPR004843">
    <property type="entry name" value="Calcineurin-like_PHP"/>
</dbReference>
<dbReference type="Pfam" id="PF00149">
    <property type="entry name" value="Metallophos"/>
    <property type="match status" value="1"/>
</dbReference>
<organism evidence="2 3">
    <name type="scientific">Endozoicomonas elysicola</name>
    <dbReference type="NCBI Taxonomy" id="305900"/>
    <lineage>
        <taxon>Bacteria</taxon>
        <taxon>Pseudomonadati</taxon>
        <taxon>Pseudomonadota</taxon>
        <taxon>Gammaproteobacteria</taxon>
        <taxon>Oceanospirillales</taxon>
        <taxon>Endozoicomonadaceae</taxon>
        <taxon>Endozoicomonas</taxon>
    </lineage>
</organism>
<dbReference type="GO" id="GO:0008803">
    <property type="term" value="F:bis(5'-nucleosyl)-tetraphosphatase (symmetrical) activity"/>
    <property type="evidence" value="ECO:0007669"/>
    <property type="project" value="TreeGrafter"/>
</dbReference>
<dbReference type="InterPro" id="IPR050126">
    <property type="entry name" value="Ap4A_hydrolase"/>
</dbReference>
<gene>
    <name evidence="2" type="ORF">GV64_09205</name>
</gene>
<feature type="domain" description="Serine/threonine specific protein phosphatases" evidence="1">
    <location>
        <begin position="71"/>
        <end position="76"/>
    </location>
</feature>
<evidence type="ECO:0000313" key="2">
    <source>
        <dbReference type="EMBL" id="KEI70896.1"/>
    </source>
</evidence>
<accession>A0A081K9S0</accession>
<reference evidence="2 3" key="1">
    <citation type="submission" date="2014-06" db="EMBL/GenBank/DDBJ databases">
        <title>Whole Genome Sequences of Three Symbiotic Endozoicomonas Bacteria.</title>
        <authorList>
            <person name="Neave M.J."/>
            <person name="Apprill A."/>
            <person name="Voolstra C.R."/>
        </authorList>
    </citation>
    <scope>NUCLEOTIDE SEQUENCE [LARGE SCALE GENOMIC DNA]</scope>
    <source>
        <strain evidence="2 3">DSM 22380</strain>
    </source>
</reference>
<dbReference type="RefSeq" id="WP_020580468.1">
    <property type="nucleotide sequence ID" value="NZ_JOJP01000001.1"/>
</dbReference>
<protein>
    <recommendedName>
        <fullName evidence="1">Serine/threonine specific protein phosphatases domain-containing protein</fullName>
    </recommendedName>
</protein>
<dbReference type="InterPro" id="IPR006186">
    <property type="entry name" value="Ser/Thr-sp_prot-phosphatase"/>
</dbReference>